<gene>
    <name evidence="1" type="ORF">DW228_06570</name>
</gene>
<dbReference type="Proteomes" id="UP000266644">
    <property type="component" value="Unassembled WGS sequence"/>
</dbReference>
<accession>A0A396C1M4</accession>
<organism evidence="1 2">
    <name type="scientific">Bacteroides fragilis</name>
    <dbReference type="NCBI Taxonomy" id="817"/>
    <lineage>
        <taxon>Bacteria</taxon>
        <taxon>Pseudomonadati</taxon>
        <taxon>Bacteroidota</taxon>
        <taxon>Bacteroidia</taxon>
        <taxon>Bacteroidales</taxon>
        <taxon>Bacteroidaceae</taxon>
        <taxon>Bacteroides</taxon>
    </lineage>
</organism>
<comment type="caution">
    <text evidence="1">The sequence shown here is derived from an EMBL/GenBank/DDBJ whole genome shotgun (WGS) entry which is preliminary data.</text>
</comment>
<sequence length="206" mass="22858">MKIIKIKGTMVIGRGMFSKGNTVNVAGVIAVPDNTCENNIASIIREHSVYLSCVHFDRGGRLYTHLPHCTVIEAIEAADKEKAAFLKQLDKANLRIGDDDKLYIKSPKKVKYIVGNQLLSRKQIESLVLPEGKTFSYHWDNGYSYCGTKPATKERWLGSVDTILTHHFSFGEQGGVCISDASQYGECFAVNVCISDNKPYSEVSFS</sequence>
<reference evidence="1 2" key="1">
    <citation type="submission" date="2018-08" db="EMBL/GenBank/DDBJ databases">
        <title>A genome reference for cultivated species of the human gut microbiota.</title>
        <authorList>
            <person name="Zou Y."/>
            <person name="Xue W."/>
            <person name="Luo G."/>
        </authorList>
    </citation>
    <scope>NUCLEOTIDE SEQUENCE [LARGE SCALE GENOMIC DNA]</scope>
    <source>
        <strain evidence="1 2">AM18-6</strain>
    </source>
</reference>
<proteinExistence type="predicted"/>
<evidence type="ECO:0000313" key="2">
    <source>
        <dbReference type="Proteomes" id="UP000266644"/>
    </source>
</evidence>
<protein>
    <submittedName>
        <fullName evidence="1">Uncharacterized protein</fullName>
    </submittedName>
</protein>
<name>A0A396C1M4_BACFG</name>
<evidence type="ECO:0000313" key="1">
    <source>
        <dbReference type="EMBL" id="RHH14461.1"/>
    </source>
</evidence>
<dbReference type="EMBL" id="QRJE01000008">
    <property type="protein sequence ID" value="RHH14461.1"/>
    <property type="molecule type" value="Genomic_DNA"/>
</dbReference>
<dbReference type="RefSeq" id="WP_122330109.1">
    <property type="nucleotide sequence ID" value="NZ_JAQDYY010000001.1"/>
</dbReference>
<dbReference type="AlphaFoldDB" id="A0A396C1M4"/>